<evidence type="ECO:0000313" key="1">
    <source>
        <dbReference type="EMBL" id="REK69584.1"/>
    </source>
</evidence>
<dbReference type="SUPFAM" id="SSF53335">
    <property type="entry name" value="S-adenosyl-L-methionine-dependent methyltransferases"/>
    <property type="match status" value="1"/>
</dbReference>
<gene>
    <name evidence="1" type="ORF">DX130_24085</name>
</gene>
<evidence type="ECO:0008006" key="3">
    <source>
        <dbReference type="Google" id="ProtNLM"/>
    </source>
</evidence>
<dbReference type="OrthoDB" id="5329963at2"/>
<reference evidence="1 2" key="1">
    <citation type="submission" date="2018-08" db="EMBL/GenBank/DDBJ databases">
        <title>Paenibacillus sp. M4BSY-1, whole genome shotgun sequence.</title>
        <authorList>
            <person name="Tuo L."/>
        </authorList>
    </citation>
    <scope>NUCLEOTIDE SEQUENCE [LARGE SCALE GENOMIC DNA]</scope>
    <source>
        <strain evidence="1 2">M4BSY-1</strain>
    </source>
</reference>
<sequence length="52" mass="5943">MDVEGSELASLYGAKQIISENTPILAICIYHKPEDLFEIPFYILKEFPADRL</sequence>
<dbReference type="EMBL" id="QUBQ01000007">
    <property type="protein sequence ID" value="REK69584.1"/>
    <property type="molecule type" value="Genomic_DNA"/>
</dbReference>
<comment type="caution">
    <text evidence="1">The sequence shown here is derived from an EMBL/GenBank/DDBJ whole genome shotgun (WGS) entry which is preliminary data.</text>
</comment>
<dbReference type="Gene3D" id="3.40.50.150">
    <property type="entry name" value="Vaccinia Virus protein VP39"/>
    <property type="match status" value="1"/>
</dbReference>
<accession>A0A371P0W0</accession>
<keyword evidence="2" id="KW-1185">Reference proteome</keyword>
<dbReference type="InterPro" id="IPR029063">
    <property type="entry name" value="SAM-dependent_MTases_sf"/>
</dbReference>
<protein>
    <recommendedName>
        <fullName evidence="3">Methyltransferase FkbM domain-containing protein</fullName>
    </recommendedName>
</protein>
<evidence type="ECO:0000313" key="2">
    <source>
        <dbReference type="Proteomes" id="UP000261905"/>
    </source>
</evidence>
<name>A0A371P0W0_9BACL</name>
<dbReference type="AlphaFoldDB" id="A0A371P0W0"/>
<dbReference type="Proteomes" id="UP000261905">
    <property type="component" value="Unassembled WGS sequence"/>
</dbReference>
<proteinExistence type="predicted"/>
<organism evidence="1 2">
    <name type="scientific">Paenibacillus paeoniae</name>
    <dbReference type="NCBI Taxonomy" id="2292705"/>
    <lineage>
        <taxon>Bacteria</taxon>
        <taxon>Bacillati</taxon>
        <taxon>Bacillota</taxon>
        <taxon>Bacilli</taxon>
        <taxon>Bacillales</taxon>
        <taxon>Paenibacillaceae</taxon>
        <taxon>Paenibacillus</taxon>
    </lineage>
</organism>